<accession>D7E2E4</accession>
<organism evidence="2 3">
    <name type="scientific">Nostoc azollae (strain 0708)</name>
    <name type="common">Anabaena azollae (strain 0708)</name>
    <dbReference type="NCBI Taxonomy" id="551115"/>
    <lineage>
        <taxon>Bacteria</taxon>
        <taxon>Bacillati</taxon>
        <taxon>Cyanobacteriota</taxon>
        <taxon>Cyanophyceae</taxon>
        <taxon>Nostocales</taxon>
        <taxon>Nostocaceae</taxon>
        <taxon>Trichormus</taxon>
    </lineage>
</organism>
<protein>
    <submittedName>
        <fullName evidence="2">Uncharacterized protein</fullName>
    </submittedName>
</protein>
<dbReference type="KEGG" id="naz:Aazo_3281"/>
<reference evidence="2 3" key="1">
    <citation type="journal article" date="2010" name="PLoS ONE">
        <title>Genome erosion in a nitrogen-fixing vertically transmitted endosymbiotic multicellular cyanobacterium.</title>
        <authorList>
            <person name="Ran L."/>
            <person name="Larsson J."/>
            <person name="Vigil-Stenman T."/>
            <person name="Nylander J.A."/>
            <person name="Ininbergs K."/>
            <person name="Zheng W.W."/>
            <person name="Lapidus A."/>
            <person name="Lowry S."/>
            <person name="Haselkorn R."/>
            <person name="Bergman B."/>
        </authorList>
    </citation>
    <scope>NUCLEOTIDE SEQUENCE [LARGE SCALE GENOMIC DNA]</scope>
    <source>
        <strain evidence="2 3">0708</strain>
    </source>
</reference>
<name>D7E2E4_NOSA0</name>
<evidence type="ECO:0000313" key="3">
    <source>
        <dbReference type="Proteomes" id="UP000001511"/>
    </source>
</evidence>
<keyword evidence="3" id="KW-1185">Reference proteome</keyword>
<dbReference type="STRING" id="551115.Aazo_3281"/>
<keyword evidence="1" id="KW-1133">Transmembrane helix</keyword>
<keyword evidence="1" id="KW-0812">Transmembrane</keyword>
<proteinExistence type="predicted"/>
<dbReference type="eggNOG" id="ENOG503310C">
    <property type="taxonomic scope" value="Bacteria"/>
</dbReference>
<dbReference type="Proteomes" id="UP000001511">
    <property type="component" value="Chromosome"/>
</dbReference>
<evidence type="ECO:0000313" key="2">
    <source>
        <dbReference type="EMBL" id="ADI64966.1"/>
    </source>
</evidence>
<sequence length="76" mass="8412">MRLWNSYVNTLILSSQYNPPRFIELLVLTLAIAMLIIATLVPEEPYLVVGLSFVVGSSISILVQEAMSITDHTHPA</sequence>
<dbReference type="AlphaFoldDB" id="D7E2E4"/>
<dbReference type="HOGENOM" id="CLU_178538_0_0_3"/>
<gene>
    <name evidence="2" type="ordered locus">Aazo_3281</name>
</gene>
<feature type="transmembrane region" description="Helical" evidence="1">
    <location>
        <begin position="21"/>
        <end position="40"/>
    </location>
</feature>
<keyword evidence="1" id="KW-0472">Membrane</keyword>
<dbReference type="EMBL" id="CP002059">
    <property type="protein sequence ID" value="ADI64966.1"/>
    <property type="molecule type" value="Genomic_DNA"/>
</dbReference>
<evidence type="ECO:0000256" key="1">
    <source>
        <dbReference type="SAM" id="Phobius"/>
    </source>
</evidence>
<feature type="transmembrane region" description="Helical" evidence="1">
    <location>
        <begin position="46"/>
        <end position="63"/>
    </location>
</feature>